<dbReference type="Proteomes" id="UP000675747">
    <property type="component" value="Unassembled WGS sequence"/>
</dbReference>
<dbReference type="EMBL" id="JAGQFT010000024">
    <property type="protein sequence ID" value="MBR0561854.1"/>
    <property type="molecule type" value="Genomic_DNA"/>
</dbReference>
<comment type="caution">
    <text evidence="4">The sequence shown here is derived from an EMBL/GenBank/DDBJ whole genome shotgun (WGS) entry which is preliminary data.</text>
</comment>
<reference evidence="4" key="2">
    <citation type="submission" date="2021-04" db="EMBL/GenBank/DDBJ databases">
        <authorList>
            <person name="Karlyshev A.V."/>
        </authorList>
    </citation>
    <scope>NUCLEOTIDE SEQUENCE</scope>
    <source>
        <strain evidence="4">LMG 29479</strain>
    </source>
</reference>
<dbReference type="InterPro" id="IPR021109">
    <property type="entry name" value="Peptidase_aspartic_dom_sf"/>
</dbReference>
<proteinExistence type="predicted"/>
<protein>
    <submittedName>
        <fullName evidence="4">Aspartyl protease family protein</fullName>
    </submittedName>
</protein>
<evidence type="ECO:0000313" key="5">
    <source>
        <dbReference type="EMBL" id="MBS7456983.1"/>
    </source>
</evidence>
<dbReference type="PROSITE" id="PS00141">
    <property type="entry name" value="ASP_PROTEASE"/>
    <property type="match status" value="1"/>
</dbReference>
<feature type="domain" description="Peptidase A2" evidence="3">
    <location>
        <begin position="331"/>
        <end position="377"/>
    </location>
</feature>
<dbReference type="InterPro" id="IPR001995">
    <property type="entry name" value="Peptidase_A2_cat"/>
</dbReference>
<evidence type="ECO:0000259" key="3">
    <source>
        <dbReference type="PROSITE" id="PS50175"/>
    </source>
</evidence>
<dbReference type="InterPro" id="IPR001969">
    <property type="entry name" value="Aspartic_peptidase_AS"/>
</dbReference>
<dbReference type="EMBL" id="JAGQFT020000004">
    <property type="protein sequence ID" value="MBS7456983.1"/>
    <property type="molecule type" value="Genomic_DNA"/>
</dbReference>
<dbReference type="PROSITE" id="PS50175">
    <property type="entry name" value="ASP_PROT_RETROV"/>
    <property type="match status" value="1"/>
</dbReference>
<keyword evidence="1" id="KW-0378">Hydrolase</keyword>
<dbReference type="SUPFAM" id="SSF50630">
    <property type="entry name" value="Acid proteases"/>
    <property type="match status" value="2"/>
</dbReference>
<feature type="signal peptide" evidence="2">
    <location>
        <begin position="1"/>
        <end position="22"/>
    </location>
</feature>
<dbReference type="Gene3D" id="2.40.70.10">
    <property type="entry name" value="Acid Proteases"/>
    <property type="match status" value="2"/>
</dbReference>
<sequence length="444" mass="45937">MDRWMVVAASLALALASSTVRAACADPMPAPGAPALEPHALRMAVGRVAGGELWALPPSVDIAGDGAAALLARAAVAAAGLDVDAARAALRRYFAEPAGDRTLDATAWSIAAGAAFAVGDYDGAARATVAWEAVLRRDGRAGDADRVARSHALPALLADAPPQSLEHAPRRARLPLRRDEAGLPRVQASINGQRQEMVLDTGANLSVLSASAARRLGVRVAARPASVQSSTRSALGARVGVAERLEIGGSVLRNVAFLVLDDASLRLPVVEGYRIDAVLGFPVFRALGRVRFEPDAFVVAPAPAADACAGAPLRVRASDLFVAARVDGVHVPLHLDTGASATFLTARFGQAHAERLGELALRERPLGGAGGVVRGREAVWPDVTLELGGRSLRFPELAVQTGDDGFGHWGTLGQDALGAFASVTVDLEAMRLRLGAPLPAPDPP</sequence>
<evidence type="ECO:0000256" key="2">
    <source>
        <dbReference type="SAM" id="SignalP"/>
    </source>
</evidence>
<dbReference type="RefSeq" id="WP_211925819.1">
    <property type="nucleotide sequence ID" value="NZ_JAGQFT020000004.1"/>
</dbReference>
<accession>A0A8J7VU00</accession>
<evidence type="ECO:0000313" key="6">
    <source>
        <dbReference type="Proteomes" id="UP000675747"/>
    </source>
</evidence>
<gene>
    <name evidence="5" type="ORF">KB893_007525</name>
    <name evidence="4" type="ORF">KB893_04900</name>
</gene>
<organism evidence="4">
    <name type="scientific">Coralloluteibacterium stylophorae</name>
    <dbReference type="NCBI Taxonomy" id="1776034"/>
    <lineage>
        <taxon>Bacteria</taxon>
        <taxon>Pseudomonadati</taxon>
        <taxon>Pseudomonadota</taxon>
        <taxon>Gammaproteobacteria</taxon>
        <taxon>Lysobacterales</taxon>
        <taxon>Lysobacteraceae</taxon>
        <taxon>Coralloluteibacterium</taxon>
    </lineage>
</organism>
<keyword evidence="4" id="KW-0645">Protease</keyword>
<keyword evidence="2" id="KW-0732">Signal</keyword>
<name>A0A8J7VU00_9GAMM</name>
<dbReference type="Pfam" id="PF13650">
    <property type="entry name" value="Asp_protease_2"/>
    <property type="match status" value="2"/>
</dbReference>
<evidence type="ECO:0000256" key="1">
    <source>
        <dbReference type="ARBA" id="ARBA00022801"/>
    </source>
</evidence>
<dbReference type="CDD" id="cd05483">
    <property type="entry name" value="retropepsin_like_bacteria"/>
    <property type="match status" value="1"/>
</dbReference>
<dbReference type="AlphaFoldDB" id="A0A8J7VU00"/>
<dbReference type="InterPro" id="IPR034122">
    <property type="entry name" value="Retropepsin-like_bacterial"/>
</dbReference>
<feature type="chain" id="PRO_5042774215" evidence="2">
    <location>
        <begin position="23"/>
        <end position="444"/>
    </location>
</feature>
<evidence type="ECO:0000313" key="4">
    <source>
        <dbReference type="EMBL" id="MBR0561854.1"/>
    </source>
</evidence>
<reference evidence="5 6" key="1">
    <citation type="journal article" date="2021" name="Microbiol. Resour. Announc.">
        <title>Draft Genome Sequence of Coralloluteibacterium stylophorae LMG 29479T.</title>
        <authorList>
            <person name="Karlyshev A.V."/>
            <person name="Kudryashova E.B."/>
            <person name="Ariskina E.V."/>
            <person name="Conroy A.P."/>
            <person name="Abidueva E.Y."/>
        </authorList>
    </citation>
    <scope>NUCLEOTIDE SEQUENCE [LARGE SCALE GENOMIC DNA]</scope>
    <source>
        <strain evidence="5 6">LMG 29479</strain>
    </source>
</reference>
<dbReference type="GO" id="GO:0006508">
    <property type="term" value="P:proteolysis"/>
    <property type="evidence" value="ECO:0007669"/>
    <property type="project" value="UniProtKB-KW"/>
</dbReference>
<keyword evidence="6" id="KW-1185">Reference proteome</keyword>
<dbReference type="GO" id="GO:0004190">
    <property type="term" value="F:aspartic-type endopeptidase activity"/>
    <property type="evidence" value="ECO:0007669"/>
    <property type="project" value="InterPro"/>
</dbReference>